<dbReference type="STRING" id="1423740.FC36_GL001995"/>
<evidence type="ECO:0000313" key="3">
    <source>
        <dbReference type="Proteomes" id="UP000051048"/>
    </source>
</evidence>
<dbReference type="PROSITE" id="PS50943">
    <property type="entry name" value="HTH_CROC1"/>
    <property type="match status" value="1"/>
</dbReference>
<organism evidence="2 3">
    <name type="scientific">Ligilactobacillus equi DSM 15833 = JCM 10991</name>
    <dbReference type="NCBI Taxonomy" id="1423740"/>
    <lineage>
        <taxon>Bacteria</taxon>
        <taxon>Bacillati</taxon>
        <taxon>Bacillota</taxon>
        <taxon>Bacilli</taxon>
        <taxon>Lactobacillales</taxon>
        <taxon>Lactobacillaceae</taxon>
        <taxon>Ligilactobacillus</taxon>
    </lineage>
</organism>
<dbReference type="Gene3D" id="1.25.40.10">
    <property type="entry name" value="Tetratricopeptide repeat domain"/>
    <property type="match status" value="1"/>
</dbReference>
<reference evidence="2 3" key="1">
    <citation type="journal article" date="2015" name="Genome Announc.">
        <title>Expanding the biotechnology potential of lactobacilli through comparative genomics of 213 strains and associated genera.</title>
        <authorList>
            <person name="Sun Z."/>
            <person name="Harris H.M."/>
            <person name="McCann A."/>
            <person name="Guo C."/>
            <person name="Argimon S."/>
            <person name="Zhang W."/>
            <person name="Yang X."/>
            <person name="Jeffery I.B."/>
            <person name="Cooney J.C."/>
            <person name="Kagawa T.F."/>
            <person name="Liu W."/>
            <person name="Song Y."/>
            <person name="Salvetti E."/>
            <person name="Wrobel A."/>
            <person name="Rasinkangas P."/>
            <person name="Parkhill J."/>
            <person name="Rea M.C."/>
            <person name="O'Sullivan O."/>
            <person name="Ritari J."/>
            <person name="Douillard F.P."/>
            <person name="Paul Ross R."/>
            <person name="Yang R."/>
            <person name="Briner A.E."/>
            <person name="Felis G.E."/>
            <person name="de Vos W.M."/>
            <person name="Barrangou R."/>
            <person name="Klaenhammer T.R."/>
            <person name="Caufield P.W."/>
            <person name="Cui Y."/>
            <person name="Zhang H."/>
            <person name="O'Toole P.W."/>
        </authorList>
    </citation>
    <scope>NUCLEOTIDE SEQUENCE [LARGE SCALE GENOMIC DNA]</scope>
    <source>
        <strain evidence="2 3">DSM 15833</strain>
    </source>
</reference>
<evidence type="ECO:0000313" key="2">
    <source>
        <dbReference type="EMBL" id="KRL76280.1"/>
    </source>
</evidence>
<gene>
    <name evidence="2" type="ORF">FC36_GL001995</name>
</gene>
<protein>
    <submittedName>
        <fullName evidence="2">XRE family transcriptional regulator</fullName>
    </submittedName>
</protein>
<evidence type="ECO:0000259" key="1">
    <source>
        <dbReference type="PROSITE" id="PS50943"/>
    </source>
</evidence>
<name>A0A0R1TCQ1_9LACO</name>
<sequence length="240" mass="27618">MLSAIENGTYTPNATLLIRLCQRLDISLQEISLAVDYDISDDSNYNQTLVALCNQHRYAELREFLQQPATLDLIQNDEQTQAYYYYLAIALFNTQAQLSEVQKNLKLAIASDGITSLKRLSLVSLALVKVVHGEVKEIPQLISQATEKWQTLPYEENLNIIYYLVAMIHYKLGDYPTASRWINEGIAFVTSHNSHYMLANYYYLLAKVAHQSQVRDKEDVAQQRSQIFTELFAEKVYDDF</sequence>
<dbReference type="AlphaFoldDB" id="A0A0R1TCQ1"/>
<dbReference type="Proteomes" id="UP000051048">
    <property type="component" value="Unassembled WGS sequence"/>
</dbReference>
<feature type="domain" description="HTH cro/C1-type" evidence="1">
    <location>
        <begin position="1"/>
        <end position="31"/>
    </location>
</feature>
<accession>A0A0R1TCQ1</accession>
<dbReference type="PATRIC" id="fig|1423740.3.peg.2161"/>
<dbReference type="InterPro" id="IPR011990">
    <property type="entry name" value="TPR-like_helical_dom_sf"/>
</dbReference>
<comment type="caution">
    <text evidence="2">The sequence shown here is derived from an EMBL/GenBank/DDBJ whole genome shotgun (WGS) entry which is preliminary data.</text>
</comment>
<proteinExistence type="predicted"/>
<dbReference type="SUPFAM" id="SSF81901">
    <property type="entry name" value="HCP-like"/>
    <property type="match status" value="1"/>
</dbReference>
<dbReference type="InterPro" id="IPR001387">
    <property type="entry name" value="Cro/C1-type_HTH"/>
</dbReference>
<dbReference type="EMBL" id="AZFH01000202">
    <property type="protein sequence ID" value="KRL76280.1"/>
    <property type="molecule type" value="Genomic_DNA"/>
</dbReference>